<dbReference type="EMBL" id="FPBV01000014">
    <property type="protein sequence ID" value="SFU93854.1"/>
    <property type="molecule type" value="Genomic_DNA"/>
</dbReference>
<feature type="domain" description="ABC transmembrane type-1" evidence="7">
    <location>
        <begin position="106"/>
        <end position="314"/>
    </location>
</feature>
<name>A0A1I7K8T3_9BACL</name>
<keyword evidence="3 6" id="KW-0812">Transmembrane</keyword>
<evidence type="ECO:0000313" key="9">
    <source>
        <dbReference type="Proteomes" id="UP000183508"/>
    </source>
</evidence>
<keyword evidence="5 6" id="KW-0472">Membrane</keyword>
<proteinExistence type="predicted"/>
<evidence type="ECO:0000256" key="2">
    <source>
        <dbReference type="ARBA" id="ARBA00022448"/>
    </source>
</evidence>
<feature type="transmembrane region" description="Helical" evidence="6">
    <location>
        <begin position="131"/>
        <end position="156"/>
    </location>
</feature>
<dbReference type="Pfam" id="PF00528">
    <property type="entry name" value="BPD_transp_1"/>
    <property type="match status" value="1"/>
</dbReference>
<dbReference type="InterPro" id="IPR035906">
    <property type="entry name" value="MetI-like_sf"/>
</dbReference>
<dbReference type="RefSeq" id="WP_074953702.1">
    <property type="nucleotide sequence ID" value="NZ_FPBV01000014.1"/>
</dbReference>
<evidence type="ECO:0000256" key="3">
    <source>
        <dbReference type="ARBA" id="ARBA00022692"/>
    </source>
</evidence>
<dbReference type="Proteomes" id="UP000183508">
    <property type="component" value="Unassembled WGS sequence"/>
</dbReference>
<organism evidence="8 9">
    <name type="scientific">Alicyclobacillus macrosporangiidus</name>
    <dbReference type="NCBI Taxonomy" id="392015"/>
    <lineage>
        <taxon>Bacteria</taxon>
        <taxon>Bacillati</taxon>
        <taxon>Bacillota</taxon>
        <taxon>Bacilli</taxon>
        <taxon>Bacillales</taxon>
        <taxon>Alicyclobacillaceae</taxon>
        <taxon>Alicyclobacillus</taxon>
    </lineage>
</organism>
<keyword evidence="9" id="KW-1185">Reference proteome</keyword>
<feature type="transmembrane region" description="Helical" evidence="6">
    <location>
        <begin position="90"/>
        <end position="110"/>
    </location>
</feature>
<dbReference type="InterPro" id="IPR000515">
    <property type="entry name" value="MetI-like"/>
</dbReference>
<sequence>MHDDGMAQARAARTTGSARPWVQAGLRRGLYGLILFLVLLSAASLPRHIRPPRGGVRDTWGDNMLSALSLFVHPAAPAHRQAIQDALGHLPLTLGFVVFAVVGAYGFGILKGLCDVFLAARWYRGVRAVCWVVDALPLFGLVILVEMGTLFLRMFWRGDPVPMLPDETFWGGTAVCAVMLTWAPGMYVARVLAVTLRQQFGERYVLTALGKGLRWREVVFRHILKNALPKLAIELPTVYTMAMSGLVAVEFIGMRQHGAVFGALQALGHTGLGFSTLWTSPGEFQIAALTAYLTIFTLFTAVMRGIGWWAERRWRWMMGA</sequence>
<keyword evidence="4 6" id="KW-1133">Transmembrane helix</keyword>
<gene>
    <name evidence="8" type="ORF">SAMN05421543_11464</name>
</gene>
<protein>
    <submittedName>
        <fullName evidence="8">Binding-protein-dependent transport system inner membrane component</fullName>
    </submittedName>
</protein>
<keyword evidence="2" id="KW-0813">Transport</keyword>
<evidence type="ECO:0000256" key="4">
    <source>
        <dbReference type="ARBA" id="ARBA00022989"/>
    </source>
</evidence>
<dbReference type="AlphaFoldDB" id="A0A1I7K8T3"/>
<dbReference type="GO" id="GO:0055085">
    <property type="term" value="P:transmembrane transport"/>
    <property type="evidence" value="ECO:0007669"/>
    <property type="project" value="InterPro"/>
</dbReference>
<feature type="transmembrane region" description="Helical" evidence="6">
    <location>
        <begin position="284"/>
        <end position="310"/>
    </location>
</feature>
<dbReference type="CDD" id="cd06261">
    <property type="entry name" value="TM_PBP2"/>
    <property type="match status" value="1"/>
</dbReference>
<evidence type="ECO:0000256" key="1">
    <source>
        <dbReference type="ARBA" id="ARBA00004141"/>
    </source>
</evidence>
<comment type="subcellular location">
    <subcellularLocation>
        <location evidence="1">Membrane</location>
        <topology evidence="1">Multi-pass membrane protein</topology>
    </subcellularLocation>
</comment>
<feature type="transmembrane region" description="Helical" evidence="6">
    <location>
        <begin position="29"/>
        <end position="49"/>
    </location>
</feature>
<evidence type="ECO:0000259" key="7">
    <source>
        <dbReference type="Pfam" id="PF00528"/>
    </source>
</evidence>
<dbReference type="SUPFAM" id="SSF161098">
    <property type="entry name" value="MetI-like"/>
    <property type="match status" value="1"/>
</dbReference>
<feature type="transmembrane region" description="Helical" evidence="6">
    <location>
        <begin position="168"/>
        <end position="189"/>
    </location>
</feature>
<reference evidence="9" key="1">
    <citation type="submission" date="2016-10" db="EMBL/GenBank/DDBJ databases">
        <authorList>
            <person name="Varghese N."/>
        </authorList>
    </citation>
    <scope>NUCLEOTIDE SEQUENCE [LARGE SCALE GENOMIC DNA]</scope>
    <source>
        <strain evidence="9">DSM 17980</strain>
    </source>
</reference>
<evidence type="ECO:0000256" key="6">
    <source>
        <dbReference type="SAM" id="Phobius"/>
    </source>
</evidence>
<dbReference type="Gene3D" id="1.10.3720.10">
    <property type="entry name" value="MetI-like"/>
    <property type="match status" value="1"/>
</dbReference>
<evidence type="ECO:0000256" key="5">
    <source>
        <dbReference type="ARBA" id="ARBA00023136"/>
    </source>
</evidence>
<dbReference type="OrthoDB" id="2551456at2"/>
<dbReference type="STRING" id="392015.SAMN05421543_11464"/>
<accession>A0A1I7K8T3</accession>
<dbReference type="GO" id="GO:0016020">
    <property type="term" value="C:membrane"/>
    <property type="evidence" value="ECO:0007669"/>
    <property type="project" value="UniProtKB-SubCell"/>
</dbReference>
<evidence type="ECO:0000313" key="8">
    <source>
        <dbReference type="EMBL" id="SFU93854.1"/>
    </source>
</evidence>